<name>A0A1I5SVU9_9SPHN</name>
<gene>
    <name evidence="1" type="ORF">SAMN04488241_106189</name>
</gene>
<dbReference type="Proteomes" id="UP000199586">
    <property type="component" value="Unassembled WGS sequence"/>
</dbReference>
<dbReference type="RefSeq" id="WP_093333369.1">
    <property type="nucleotide sequence ID" value="NZ_FOXP01000006.1"/>
</dbReference>
<dbReference type="OrthoDB" id="7584310at2"/>
<evidence type="ECO:0000313" key="2">
    <source>
        <dbReference type="Proteomes" id="UP000199586"/>
    </source>
</evidence>
<reference evidence="1 2" key="1">
    <citation type="submission" date="2016-10" db="EMBL/GenBank/DDBJ databases">
        <authorList>
            <person name="de Groot N.N."/>
        </authorList>
    </citation>
    <scope>NUCLEOTIDE SEQUENCE [LARGE SCALE GENOMIC DNA]</scope>
    <source>
        <strain evidence="1 2">CGMCC 1.9113</strain>
    </source>
</reference>
<dbReference type="EMBL" id="FOXP01000006">
    <property type="protein sequence ID" value="SFP74905.1"/>
    <property type="molecule type" value="Genomic_DNA"/>
</dbReference>
<organism evidence="1 2">
    <name type="scientific">Sphingomonas rubra</name>
    <dbReference type="NCBI Taxonomy" id="634430"/>
    <lineage>
        <taxon>Bacteria</taxon>
        <taxon>Pseudomonadati</taxon>
        <taxon>Pseudomonadota</taxon>
        <taxon>Alphaproteobacteria</taxon>
        <taxon>Sphingomonadales</taxon>
        <taxon>Sphingomonadaceae</taxon>
        <taxon>Sphingomonas</taxon>
    </lineage>
</organism>
<accession>A0A1I5SVU9</accession>
<evidence type="ECO:0000313" key="1">
    <source>
        <dbReference type="EMBL" id="SFP74905.1"/>
    </source>
</evidence>
<sequence length="123" mass="12992">MMLLSLTLLQAASSVHSEAFDLAAVGLPDVQRRCSAAADEVVVCGRRDERYRLPLPSERDDAATVHRDDTGMAPLTSAAPCGIFAGQRRCNKAEASAYGYGDGRDPITLLTKLGRIAAGADGE</sequence>
<keyword evidence="2" id="KW-1185">Reference proteome</keyword>
<proteinExistence type="predicted"/>
<dbReference type="STRING" id="634430.SAMN04488241_106189"/>
<protein>
    <submittedName>
        <fullName evidence="1">Uncharacterized protein</fullName>
    </submittedName>
</protein>
<dbReference type="AlphaFoldDB" id="A0A1I5SVU9"/>